<dbReference type="SMART" id="SM00580">
    <property type="entry name" value="PUG"/>
    <property type="match status" value="1"/>
</dbReference>
<dbReference type="InterPro" id="IPR018997">
    <property type="entry name" value="PUB_domain"/>
</dbReference>
<feature type="region of interest" description="Disordered" evidence="2">
    <location>
        <begin position="58"/>
        <end position="124"/>
    </location>
</feature>
<dbReference type="AlphaFoldDB" id="A0A7R9VJY6"/>
<dbReference type="EMBL" id="HBEC01029243">
    <property type="protein sequence ID" value="CAD8296391.1"/>
    <property type="molecule type" value="Transcribed_RNA"/>
</dbReference>
<feature type="coiled-coil region" evidence="1">
    <location>
        <begin position="130"/>
        <end position="189"/>
    </location>
</feature>
<protein>
    <recommendedName>
        <fullName evidence="3">UBA domain-containing protein</fullName>
    </recommendedName>
</protein>
<organism evidence="4">
    <name type="scientific">Chlamydomonas euryale</name>
    <dbReference type="NCBI Taxonomy" id="1486919"/>
    <lineage>
        <taxon>Eukaryota</taxon>
        <taxon>Viridiplantae</taxon>
        <taxon>Chlorophyta</taxon>
        <taxon>core chlorophytes</taxon>
        <taxon>Chlorophyceae</taxon>
        <taxon>CS clade</taxon>
        <taxon>Chlamydomonadales</taxon>
        <taxon>Chlamydomonadaceae</taxon>
        <taxon>Chlamydomonas</taxon>
    </lineage>
</organism>
<evidence type="ECO:0000256" key="2">
    <source>
        <dbReference type="SAM" id="MobiDB-lite"/>
    </source>
</evidence>
<evidence type="ECO:0000313" key="4">
    <source>
        <dbReference type="EMBL" id="CAD8296391.1"/>
    </source>
</evidence>
<dbReference type="PANTHER" id="PTHR46713:SF1">
    <property type="entry name" value="F13M7.16 PROTEIN"/>
    <property type="match status" value="1"/>
</dbReference>
<dbReference type="Gene3D" id="1.20.58.2190">
    <property type="match status" value="1"/>
</dbReference>
<dbReference type="Gene3D" id="1.10.8.10">
    <property type="entry name" value="DNA helicase RuvA subunit, C-terminal domain"/>
    <property type="match status" value="1"/>
</dbReference>
<dbReference type="Pfam" id="PF22562">
    <property type="entry name" value="UBA_7"/>
    <property type="match status" value="1"/>
</dbReference>
<name>A0A7R9VJY6_9CHLO</name>
<dbReference type="Pfam" id="PF09409">
    <property type="entry name" value="PUB"/>
    <property type="match status" value="1"/>
</dbReference>
<proteinExistence type="predicted"/>
<feature type="domain" description="UBA" evidence="3">
    <location>
        <begin position="5"/>
        <end position="46"/>
    </location>
</feature>
<dbReference type="SUPFAM" id="SSF46934">
    <property type="entry name" value="UBA-like"/>
    <property type="match status" value="1"/>
</dbReference>
<feature type="compositionally biased region" description="Basic and acidic residues" evidence="2">
    <location>
        <begin position="71"/>
        <end position="110"/>
    </location>
</feature>
<dbReference type="InterPro" id="IPR009060">
    <property type="entry name" value="UBA-like_sf"/>
</dbReference>
<dbReference type="InterPro" id="IPR036339">
    <property type="entry name" value="PUB-like_dom_sf"/>
</dbReference>
<dbReference type="PROSITE" id="PS50030">
    <property type="entry name" value="UBA"/>
    <property type="match status" value="1"/>
</dbReference>
<reference evidence="4" key="1">
    <citation type="submission" date="2021-01" db="EMBL/GenBank/DDBJ databases">
        <authorList>
            <person name="Corre E."/>
            <person name="Pelletier E."/>
            <person name="Niang G."/>
            <person name="Scheremetjew M."/>
            <person name="Finn R."/>
            <person name="Kale V."/>
            <person name="Holt S."/>
            <person name="Cochrane G."/>
            <person name="Meng A."/>
            <person name="Brown T."/>
            <person name="Cohen L."/>
        </authorList>
    </citation>
    <scope>NUCLEOTIDE SEQUENCE</scope>
    <source>
        <strain evidence="4">CCMP219</strain>
    </source>
</reference>
<dbReference type="InterPro" id="IPR015940">
    <property type="entry name" value="UBA"/>
</dbReference>
<evidence type="ECO:0000256" key="1">
    <source>
        <dbReference type="SAM" id="Coils"/>
    </source>
</evidence>
<accession>A0A7R9VJY6</accession>
<sequence>MVLADVNAEMMAELESMGFPHNRAVRALHFSGNSTVEGAINWLEANESDPDLDKELMVAKASSKPSGPKLSPEEAKKRADELVRKAKEKREREEKEAERHRELERIRSGKEMLAAKQKADEADRKRALDLRRLEKEEEARAREKIRLRLEEDRRERRRKLGLPEEPTEEEKAREAAEAEAARKADEERKAKAFVAVRPVSVLDKVRKVLVGMKKAHDDGGAANERFKAALSTLLKYIGNVVANPSEDKFRTIKMTNAAFQARVASVDGSVEVLKLAGFEEGPGGETLVMPAADAAAVETLRAIGPLINDALTNPFFGAL</sequence>
<evidence type="ECO:0000259" key="3">
    <source>
        <dbReference type="PROSITE" id="PS50030"/>
    </source>
</evidence>
<gene>
    <name evidence="4" type="ORF">CEUR00632_LOCUS13488</name>
</gene>
<keyword evidence="1" id="KW-0175">Coiled coil</keyword>
<dbReference type="SMART" id="SM00165">
    <property type="entry name" value="UBA"/>
    <property type="match status" value="1"/>
</dbReference>
<dbReference type="SUPFAM" id="SSF143503">
    <property type="entry name" value="PUG domain-like"/>
    <property type="match status" value="1"/>
</dbReference>
<dbReference type="PANTHER" id="PTHR46713">
    <property type="entry name" value="F13M7.16 PROTEIN"/>
    <property type="match status" value="1"/>
</dbReference>